<evidence type="ECO:0000256" key="2">
    <source>
        <dbReference type="ARBA" id="ARBA00022516"/>
    </source>
</evidence>
<evidence type="ECO:0000256" key="10">
    <source>
        <dbReference type="RuleBase" id="RU361115"/>
    </source>
</evidence>
<dbReference type="InterPro" id="IPR002076">
    <property type="entry name" value="ELO_fam"/>
</dbReference>
<protein>
    <recommendedName>
        <fullName evidence="10">Elongation of very long chain fatty acids protein</fullName>
        <ecNumber evidence="10">2.3.1.199</ecNumber>
    </recommendedName>
    <alternativeName>
        <fullName evidence="10">Very-long-chain 3-oxoacyl-CoA synthase</fullName>
    </alternativeName>
</protein>
<organism evidence="11 12">
    <name type="scientific">Galleria mellonella</name>
    <name type="common">Greater wax moth</name>
    <dbReference type="NCBI Taxonomy" id="7137"/>
    <lineage>
        <taxon>Eukaryota</taxon>
        <taxon>Metazoa</taxon>
        <taxon>Ecdysozoa</taxon>
        <taxon>Arthropoda</taxon>
        <taxon>Hexapoda</taxon>
        <taxon>Insecta</taxon>
        <taxon>Pterygota</taxon>
        <taxon>Neoptera</taxon>
        <taxon>Endopterygota</taxon>
        <taxon>Lepidoptera</taxon>
        <taxon>Glossata</taxon>
        <taxon>Ditrysia</taxon>
        <taxon>Pyraloidea</taxon>
        <taxon>Pyralidae</taxon>
        <taxon>Galleriinae</taxon>
        <taxon>Galleria</taxon>
    </lineage>
</organism>
<keyword evidence="3 10" id="KW-0808">Transferase</keyword>
<dbReference type="RefSeq" id="XP_052753269.1">
    <property type="nucleotide sequence ID" value="XM_052897309.1"/>
</dbReference>
<evidence type="ECO:0000256" key="4">
    <source>
        <dbReference type="ARBA" id="ARBA00022692"/>
    </source>
</evidence>
<evidence type="ECO:0000313" key="12">
    <source>
        <dbReference type="RefSeq" id="XP_052753269.1"/>
    </source>
</evidence>
<dbReference type="Proteomes" id="UP001652740">
    <property type="component" value="Unplaced"/>
</dbReference>
<keyword evidence="2 10" id="KW-0444">Lipid biosynthesis</keyword>
<keyword evidence="11" id="KW-1185">Reference proteome</keyword>
<keyword evidence="7 10" id="KW-0443">Lipid metabolism</keyword>
<comment type="subcellular location">
    <subcellularLocation>
        <location evidence="1">Membrane</location>
        <topology evidence="1">Multi-pass membrane protein</topology>
    </subcellularLocation>
</comment>
<dbReference type="GeneID" id="113517789"/>
<evidence type="ECO:0000256" key="8">
    <source>
        <dbReference type="ARBA" id="ARBA00023136"/>
    </source>
</evidence>
<evidence type="ECO:0000256" key="6">
    <source>
        <dbReference type="ARBA" id="ARBA00022989"/>
    </source>
</evidence>
<sequence>MEYKYALNKSDIDSIWNFKSKEEYVDKWFLMESPIPILAIWVAYILFVLKIGPETMKKRPAFQLRNVIILYNAVQVIVSILLFNLGMSILQDVGYMHVTCQHDDKTERKLSWAIYLYFLSKLSELLDTIFFVLRKKQNQVSFLHIYHHSIMLWSTWFTLKLEPSYYTTFLGTLNTFVHIIMYTYYGLSAFPPITKYLWWKKYITSLQLIQFVMIVIHMVANYITTDCPPSSILSSVILVNGIFFIYLFGDFYKKSYNKKTIQNDNQLNKSNETTDGVNKKHENGIISDNLTKRNSSTNCGKIVN</sequence>
<feature type="transmembrane region" description="Helical" evidence="10">
    <location>
        <begin position="140"/>
        <end position="159"/>
    </location>
</feature>
<keyword evidence="8 10" id="KW-0472">Membrane</keyword>
<feature type="transmembrane region" description="Helical" evidence="10">
    <location>
        <begin position="165"/>
        <end position="185"/>
    </location>
</feature>
<evidence type="ECO:0000256" key="9">
    <source>
        <dbReference type="ARBA" id="ARBA00023160"/>
    </source>
</evidence>
<feature type="transmembrane region" description="Helical" evidence="10">
    <location>
        <begin position="206"/>
        <end position="224"/>
    </location>
</feature>
<dbReference type="PANTHER" id="PTHR11157">
    <property type="entry name" value="FATTY ACID ACYL TRANSFERASE-RELATED"/>
    <property type="match status" value="1"/>
</dbReference>
<comment type="catalytic activity">
    <reaction evidence="10">
        <text>a very-long-chain acyl-CoA + malonyl-CoA + H(+) = a very-long-chain 3-oxoacyl-CoA + CO2 + CoA</text>
        <dbReference type="Rhea" id="RHEA:32727"/>
        <dbReference type="ChEBI" id="CHEBI:15378"/>
        <dbReference type="ChEBI" id="CHEBI:16526"/>
        <dbReference type="ChEBI" id="CHEBI:57287"/>
        <dbReference type="ChEBI" id="CHEBI:57384"/>
        <dbReference type="ChEBI" id="CHEBI:90725"/>
        <dbReference type="ChEBI" id="CHEBI:90736"/>
        <dbReference type="EC" id="2.3.1.199"/>
    </reaction>
</comment>
<feature type="transmembrane region" description="Helical" evidence="10">
    <location>
        <begin position="110"/>
        <end position="133"/>
    </location>
</feature>
<evidence type="ECO:0000256" key="7">
    <source>
        <dbReference type="ARBA" id="ARBA00023098"/>
    </source>
</evidence>
<proteinExistence type="inferred from homology"/>
<reference evidence="12" key="1">
    <citation type="submission" date="2025-08" db="UniProtKB">
        <authorList>
            <consortium name="RefSeq"/>
        </authorList>
    </citation>
    <scope>IDENTIFICATION</scope>
    <source>
        <tissue evidence="12">Whole larvae</tissue>
    </source>
</reference>
<evidence type="ECO:0000313" key="11">
    <source>
        <dbReference type="Proteomes" id="UP001652740"/>
    </source>
</evidence>
<dbReference type="PANTHER" id="PTHR11157:SF69">
    <property type="entry name" value="ELONGATION OF VERY LONG CHAIN FATTY ACIDS PROTEIN 7"/>
    <property type="match status" value="1"/>
</dbReference>
<dbReference type="EC" id="2.3.1.199" evidence="10"/>
<dbReference type="Pfam" id="PF01151">
    <property type="entry name" value="ELO"/>
    <property type="match status" value="1"/>
</dbReference>
<keyword evidence="6 10" id="KW-1133">Transmembrane helix</keyword>
<accession>A0ABM3MPQ3</accession>
<evidence type="ECO:0000256" key="5">
    <source>
        <dbReference type="ARBA" id="ARBA00022832"/>
    </source>
</evidence>
<evidence type="ECO:0000256" key="3">
    <source>
        <dbReference type="ARBA" id="ARBA00022679"/>
    </source>
</evidence>
<evidence type="ECO:0000256" key="1">
    <source>
        <dbReference type="ARBA" id="ARBA00004141"/>
    </source>
</evidence>
<feature type="transmembrane region" description="Helical" evidence="10">
    <location>
        <begin position="69"/>
        <end position="90"/>
    </location>
</feature>
<gene>
    <name evidence="12" type="primary">LOC113517789</name>
</gene>
<feature type="transmembrane region" description="Helical" evidence="10">
    <location>
        <begin position="28"/>
        <end position="49"/>
    </location>
</feature>
<keyword evidence="4 10" id="KW-0812">Transmembrane</keyword>
<feature type="transmembrane region" description="Helical" evidence="10">
    <location>
        <begin position="230"/>
        <end position="249"/>
    </location>
</feature>
<keyword evidence="5 10" id="KW-0276">Fatty acid metabolism</keyword>
<comment type="similarity">
    <text evidence="10">Belongs to the ELO family.</text>
</comment>
<keyword evidence="9 10" id="KW-0275">Fatty acid biosynthesis</keyword>
<name>A0ABM3MPQ3_GALME</name>